<evidence type="ECO:0000256" key="10">
    <source>
        <dbReference type="ARBA" id="ARBA00023224"/>
    </source>
</evidence>
<keyword evidence="12" id="KW-0552">Olfaction</keyword>
<feature type="transmembrane region" description="Helical" evidence="12">
    <location>
        <begin position="113"/>
        <end position="135"/>
    </location>
</feature>
<comment type="similarity">
    <text evidence="3 11">Belongs to the G-protein coupled receptor 1 family.</text>
</comment>
<evidence type="ECO:0000313" key="14">
    <source>
        <dbReference type="Ensembl" id="ENSMMSP00000028020.1"/>
    </source>
</evidence>
<dbReference type="GO" id="GO:0004930">
    <property type="term" value="F:G protein-coupled receptor activity"/>
    <property type="evidence" value="ECO:0007669"/>
    <property type="project" value="UniProtKB-KW"/>
</dbReference>
<dbReference type="FunFam" id="1.20.1070.10:FF:000012">
    <property type="entry name" value="Olfactory receptor"/>
    <property type="match status" value="1"/>
</dbReference>
<feature type="transmembrane region" description="Helical" evidence="12">
    <location>
        <begin position="220"/>
        <end position="240"/>
    </location>
</feature>
<evidence type="ECO:0000259" key="13">
    <source>
        <dbReference type="PROSITE" id="PS50262"/>
    </source>
</evidence>
<dbReference type="PRINTS" id="PR00245">
    <property type="entry name" value="OLFACTORYR"/>
</dbReference>
<keyword evidence="8" id="KW-1015">Disulfide bond</keyword>
<proteinExistence type="inferred from homology"/>
<keyword evidence="4 11" id="KW-0812">Transmembrane</keyword>
<dbReference type="Gene3D" id="1.20.1070.10">
    <property type="entry name" value="Rhodopsin 7-helix transmembrane proteins"/>
    <property type="match status" value="1"/>
</dbReference>
<comment type="function">
    <text evidence="1">Putative odorant or sperm cell receptor.</text>
</comment>
<evidence type="ECO:0000256" key="8">
    <source>
        <dbReference type="ARBA" id="ARBA00023157"/>
    </source>
</evidence>
<feature type="domain" description="G-protein coupled receptors family 1 profile" evidence="13">
    <location>
        <begin position="56"/>
        <end position="302"/>
    </location>
</feature>
<dbReference type="InterPro" id="IPR050427">
    <property type="entry name" value="Olfactory_Receptors"/>
</dbReference>
<dbReference type="InterPro" id="IPR000276">
    <property type="entry name" value="GPCR_Rhodpsn"/>
</dbReference>
<sequence length="327" mass="37069">VMIDTLLYLKSMDGSMDGVNDSVVSEFVLIGLSNSWKMHLFLFWFFFVFYMGTILGNLFIVVTVIIDSHLHSPMYFLLANISTLDVGLSSTTVPKMISDLFTNCNIISFPKCMTQIFFIHVMGGVEMVLLIAMAFDRYTAICKPLHYLTIMSSKMCVSFVVVAWIVGIIHAVSQFVFVINLPFCGPNKVDSFYCDFPRVMKLACVDTYKLEFVIIANSGFISMATFFSLIVSYIFILVTVWKRSSGDLSKAFVTLSAHITVVILFFMPCMFLYVWPFPATSLDKYLFIVDFAITPILNPAIYTLRNKDMRIAMRRLGKQIVGSNRIS</sequence>
<feature type="transmembrane region" description="Helical" evidence="12">
    <location>
        <begin position="285"/>
        <end position="304"/>
    </location>
</feature>
<dbReference type="GeneTree" id="ENSGT00940000165520"/>
<keyword evidence="15" id="KW-1185">Reference proteome</keyword>
<name>A0A8C6ED90_MOSMO</name>
<dbReference type="SUPFAM" id="SSF81321">
    <property type="entry name" value="Family A G protein-coupled receptor-like"/>
    <property type="match status" value="1"/>
</dbReference>
<dbReference type="PROSITE" id="PS00237">
    <property type="entry name" value="G_PROTEIN_RECEP_F1_1"/>
    <property type="match status" value="1"/>
</dbReference>
<feature type="transmembrane region" description="Helical" evidence="12">
    <location>
        <begin position="156"/>
        <end position="179"/>
    </location>
</feature>
<dbReference type="GO" id="GO:0005886">
    <property type="term" value="C:plasma membrane"/>
    <property type="evidence" value="ECO:0007669"/>
    <property type="project" value="UniProtKB-SubCell"/>
</dbReference>
<dbReference type="AlphaFoldDB" id="A0A8C6ED90"/>
<dbReference type="InterPro" id="IPR017452">
    <property type="entry name" value="GPCR_Rhodpsn_7TM"/>
</dbReference>
<dbReference type="Proteomes" id="UP000694544">
    <property type="component" value="Unplaced"/>
</dbReference>
<keyword evidence="10 11" id="KW-0807">Transducer</keyword>
<keyword evidence="9 11" id="KW-0675">Receptor</keyword>
<reference evidence="14" key="1">
    <citation type="submission" date="2025-08" db="UniProtKB">
        <authorList>
            <consortium name="Ensembl"/>
        </authorList>
    </citation>
    <scope>IDENTIFICATION</scope>
</reference>
<dbReference type="Ensembl" id="ENSMMST00000030872.1">
    <property type="protein sequence ID" value="ENSMMSP00000028020.1"/>
    <property type="gene ID" value="ENSMMSG00000020997.1"/>
</dbReference>
<keyword evidence="12" id="KW-1003">Cell membrane</keyword>
<keyword evidence="12" id="KW-0716">Sensory transduction</keyword>
<protein>
    <recommendedName>
        <fullName evidence="12">Olfactory receptor</fullName>
    </recommendedName>
</protein>
<dbReference type="InterPro" id="IPR000725">
    <property type="entry name" value="Olfact_rcpt"/>
</dbReference>
<dbReference type="PRINTS" id="PR00237">
    <property type="entry name" value="GPCRRHODOPSN"/>
</dbReference>
<dbReference type="CDD" id="cd15226">
    <property type="entry name" value="7tmA_OR4-like"/>
    <property type="match status" value="1"/>
</dbReference>
<evidence type="ECO:0000256" key="7">
    <source>
        <dbReference type="ARBA" id="ARBA00023136"/>
    </source>
</evidence>
<evidence type="ECO:0000256" key="6">
    <source>
        <dbReference type="ARBA" id="ARBA00023040"/>
    </source>
</evidence>
<comment type="subcellular location">
    <subcellularLocation>
        <location evidence="12">Cell membrane</location>
        <topology evidence="12">Multi-pass membrane protein</topology>
    </subcellularLocation>
    <subcellularLocation>
        <location evidence="2">Membrane</location>
        <topology evidence="2">Multi-pass membrane protein</topology>
    </subcellularLocation>
</comment>
<evidence type="ECO:0000313" key="15">
    <source>
        <dbReference type="Proteomes" id="UP000694544"/>
    </source>
</evidence>
<evidence type="ECO:0000256" key="4">
    <source>
        <dbReference type="ARBA" id="ARBA00022692"/>
    </source>
</evidence>
<evidence type="ECO:0000256" key="1">
    <source>
        <dbReference type="ARBA" id="ARBA00003929"/>
    </source>
</evidence>
<organism evidence="14 15">
    <name type="scientific">Moschus moschiferus</name>
    <name type="common">Siberian musk deer</name>
    <name type="synonym">Moschus sibiricus</name>
    <dbReference type="NCBI Taxonomy" id="68415"/>
    <lineage>
        <taxon>Eukaryota</taxon>
        <taxon>Metazoa</taxon>
        <taxon>Chordata</taxon>
        <taxon>Craniata</taxon>
        <taxon>Vertebrata</taxon>
        <taxon>Euteleostomi</taxon>
        <taxon>Mammalia</taxon>
        <taxon>Eutheria</taxon>
        <taxon>Laurasiatheria</taxon>
        <taxon>Artiodactyla</taxon>
        <taxon>Ruminantia</taxon>
        <taxon>Pecora</taxon>
        <taxon>Moschidae</taxon>
        <taxon>Moschus</taxon>
    </lineage>
</organism>
<accession>A0A8C6ED90</accession>
<feature type="transmembrane region" description="Helical" evidence="12">
    <location>
        <begin position="252"/>
        <end position="273"/>
    </location>
</feature>
<evidence type="ECO:0000256" key="11">
    <source>
        <dbReference type="RuleBase" id="RU000688"/>
    </source>
</evidence>
<dbReference type="GO" id="GO:0004984">
    <property type="term" value="F:olfactory receptor activity"/>
    <property type="evidence" value="ECO:0007669"/>
    <property type="project" value="InterPro"/>
</dbReference>
<keyword evidence="6 11" id="KW-0297">G-protein coupled receptor</keyword>
<evidence type="ECO:0000256" key="5">
    <source>
        <dbReference type="ARBA" id="ARBA00022989"/>
    </source>
</evidence>
<evidence type="ECO:0000256" key="3">
    <source>
        <dbReference type="ARBA" id="ARBA00010663"/>
    </source>
</evidence>
<evidence type="ECO:0000256" key="12">
    <source>
        <dbReference type="RuleBase" id="RU363047"/>
    </source>
</evidence>
<evidence type="ECO:0000256" key="9">
    <source>
        <dbReference type="ARBA" id="ARBA00023170"/>
    </source>
</evidence>
<keyword evidence="5 12" id="KW-1133">Transmembrane helix</keyword>
<keyword evidence="7 12" id="KW-0472">Membrane</keyword>
<reference evidence="14" key="2">
    <citation type="submission" date="2025-09" db="UniProtKB">
        <authorList>
            <consortium name="Ensembl"/>
        </authorList>
    </citation>
    <scope>IDENTIFICATION</scope>
</reference>
<dbReference type="Pfam" id="PF13853">
    <property type="entry name" value="7tm_4"/>
    <property type="match status" value="1"/>
</dbReference>
<evidence type="ECO:0000256" key="2">
    <source>
        <dbReference type="ARBA" id="ARBA00004141"/>
    </source>
</evidence>
<dbReference type="PROSITE" id="PS50262">
    <property type="entry name" value="G_PROTEIN_RECEP_F1_2"/>
    <property type="match status" value="1"/>
</dbReference>
<dbReference type="PANTHER" id="PTHR48002">
    <property type="entry name" value="OLFACTORY RECEPTOR"/>
    <property type="match status" value="1"/>
</dbReference>
<feature type="transmembrane region" description="Helical" evidence="12">
    <location>
        <begin position="41"/>
        <end position="66"/>
    </location>
</feature>